<comment type="similarity">
    <text evidence="8">Belongs to the ThiG family.</text>
</comment>
<dbReference type="InterPro" id="IPR033983">
    <property type="entry name" value="Thiazole_synthase_ThiG"/>
</dbReference>
<dbReference type="HAMAP" id="MF_00443">
    <property type="entry name" value="ThiG"/>
    <property type="match status" value="1"/>
</dbReference>
<keyword evidence="11" id="KW-1185">Reference proteome</keyword>
<feature type="domain" description="Thiazole synthase ThiG" evidence="9">
    <location>
        <begin position="7"/>
        <end position="250"/>
    </location>
</feature>
<feature type="binding site" evidence="8">
    <location>
        <begin position="207"/>
        <end position="208"/>
    </location>
    <ligand>
        <name>1-deoxy-D-xylulose 5-phosphate</name>
        <dbReference type="ChEBI" id="CHEBI:57792"/>
    </ligand>
</feature>
<organism evidence="10 11">
    <name type="scientific">Moorella mulderi DSM 14980</name>
    <dbReference type="NCBI Taxonomy" id="1122241"/>
    <lineage>
        <taxon>Bacteria</taxon>
        <taxon>Bacillati</taxon>
        <taxon>Bacillota</taxon>
        <taxon>Clostridia</taxon>
        <taxon>Neomoorellales</taxon>
        <taxon>Neomoorellaceae</taxon>
        <taxon>Neomoorella</taxon>
    </lineage>
</organism>
<dbReference type="InterPro" id="IPR013785">
    <property type="entry name" value="Aldolase_TIM"/>
</dbReference>
<dbReference type="SUPFAM" id="SSF110399">
    <property type="entry name" value="ThiG-like"/>
    <property type="match status" value="1"/>
</dbReference>
<dbReference type="EMBL" id="LTBC01000007">
    <property type="protein sequence ID" value="KYH31824.1"/>
    <property type="molecule type" value="Genomic_DNA"/>
</dbReference>
<dbReference type="Gene3D" id="3.20.20.70">
    <property type="entry name" value="Aldolase class I"/>
    <property type="match status" value="1"/>
</dbReference>
<dbReference type="AlphaFoldDB" id="A0A151AVY0"/>
<dbReference type="CDD" id="cd04728">
    <property type="entry name" value="ThiG"/>
    <property type="match status" value="1"/>
</dbReference>
<keyword evidence="8" id="KW-0963">Cytoplasm</keyword>
<dbReference type="Pfam" id="PF05690">
    <property type="entry name" value="ThiG"/>
    <property type="match status" value="1"/>
</dbReference>
<dbReference type="GO" id="GO:0009229">
    <property type="term" value="P:thiamine diphosphate biosynthetic process"/>
    <property type="evidence" value="ECO:0007669"/>
    <property type="project" value="UniProtKB-UniRule"/>
</dbReference>
<dbReference type="EC" id="2.8.1.10" evidence="3 8"/>
<dbReference type="UniPathway" id="UPA00060"/>
<comment type="function">
    <text evidence="1 8">Catalyzes the rearrangement of 1-deoxy-D-xylulose 5-phosphate (DXP) to produce the thiazole phosphate moiety of thiamine. Sulfur is provided by the thiocarboxylate moiety of the carrier protein ThiS. In vitro, sulfur can be provided by H(2)S.</text>
</comment>
<evidence type="ECO:0000313" key="11">
    <source>
        <dbReference type="Proteomes" id="UP000075670"/>
    </source>
</evidence>
<sequence>MDDKLVIAGREFNSRLMVGTGKYATMELMQQAIAASGAEIVTVAVRRINLQSPGPSLLDYLDLKKITLLPNTAGATTVDEAVRLARLAREAGLSDMIKLEVIGDQETLLPDPVATIEATRILVREGFIVLPYTTQDVVVARRLGEAGAATVMPLGSPIGSGQGLPNFDAIKLIIDRVNVPVVVDAGIGAPSDAALAMEIGASACLINTAIAEARDPVLMAAAMSQAVIAGRMGYLAGRIPKKTYASPSSPTEGMIGRS</sequence>
<evidence type="ECO:0000259" key="9">
    <source>
        <dbReference type="Pfam" id="PF05690"/>
    </source>
</evidence>
<dbReference type="InterPro" id="IPR008867">
    <property type="entry name" value="ThiG"/>
</dbReference>
<evidence type="ECO:0000313" key="10">
    <source>
        <dbReference type="EMBL" id="KYH31824.1"/>
    </source>
</evidence>
<keyword evidence="4 8" id="KW-0808">Transferase</keyword>
<dbReference type="GO" id="GO:1990107">
    <property type="term" value="F:thiazole synthase activity"/>
    <property type="evidence" value="ECO:0007669"/>
    <property type="project" value="UniProtKB-EC"/>
</dbReference>
<dbReference type="PANTHER" id="PTHR34266:SF2">
    <property type="entry name" value="THIAZOLE SYNTHASE"/>
    <property type="match status" value="1"/>
</dbReference>
<dbReference type="OrthoDB" id="9805935at2"/>
<feature type="binding site" evidence="8">
    <location>
        <begin position="185"/>
        <end position="186"/>
    </location>
    <ligand>
        <name>1-deoxy-D-xylulose 5-phosphate</name>
        <dbReference type="ChEBI" id="CHEBI:57792"/>
    </ligand>
</feature>
<dbReference type="Proteomes" id="UP000075670">
    <property type="component" value="Unassembled WGS sequence"/>
</dbReference>
<comment type="caution">
    <text evidence="10">The sequence shown here is derived from an EMBL/GenBank/DDBJ whole genome shotgun (WGS) entry which is preliminary data.</text>
</comment>
<comment type="catalytic activity">
    <reaction evidence="7 8">
        <text>[ThiS sulfur-carrier protein]-C-terminal-Gly-aminoethanethioate + 2-iminoacetate + 1-deoxy-D-xylulose 5-phosphate = [ThiS sulfur-carrier protein]-C-terminal Gly-Gly + 2-[(2R,5Z)-2-carboxy-4-methylthiazol-5(2H)-ylidene]ethyl phosphate + 2 H2O + H(+)</text>
        <dbReference type="Rhea" id="RHEA:26297"/>
        <dbReference type="Rhea" id="RHEA-COMP:12909"/>
        <dbReference type="Rhea" id="RHEA-COMP:19908"/>
        <dbReference type="ChEBI" id="CHEBI:15377"/>
        <dbReference type="ChEBI" id="CHEBI:15378"/>
        <dbReference type="ChEBI" id="CHEBI:57792"/>
        <dbReference type="ChEBI" id="CHEBI:62899"/>
        <dbReference type="ChEBI" id="CHEBI:77846"/>
        <dbReference type="ChEBI" id="CHEBI:90778"/>
        <dbReference type="ChEBI" id="CHEBI:232372"/>
        <dbReference type="EC" id="2.8.1.10"/>
    </reaction>
</comment>
<keyword evidence="5 8" id="KW-0784">Thiamine biosynthesis</keyword>
<feature type="binding site" evidence="8">
    <location>
        <position position="159"/>
    </location>
    <ligand>
        <name>1-deoxy-D-xylulose 5-phosphate</name>
        <dbReference type="ChEBI" id="CHEBI:57792"/>
    </ligand>
</feature>
<dbReference type="PATRIC" id="fig|1122241.3.peg.2095"/>
<evidence type="ECO:0000256" key="5">
    <source>
        <dbReference type="ARBA" id="ARBA00022977"/>
    </source>
</evidence>
<evidence type="ECO:0000256" key="3">
    <source>
        <dbReference type="ARBA" id="ARBA00011960"/>
    </source>
</evidence>
<evidence type="ECO:0000256" key="7">
    <source>
        <dbReference type="ARBA" id="ARBA00049897"/>
    </source>
</evidence>
<comment type="subunit">
    <text evidence="8">Homotetramer. Forms heterodimers with either ThiH or ThiS.</text>
</comment>
<comment type="subcellular location">
    <subcellularLocation>
        <location evidence="8">Cytoplasm</location>
    </subcellularLocation>
</comment>
<evidence type="ECO:0000256" key="1">
    <source>
        <dbReference type="ARBA" id="ARBA00002834"/>
    </source>
</evidence>
<evidence type="ECO:0000256" key="6">
    <source>
        <dbReference type="ARBA" id="ARBA00023270"/>
    </source>
</evidence>
<name>A0A151AVY0_9FIRM</name>
<evidence type="ECO:0000256" key="4">
    <source>
        <dbReference type="ARBA" id="ARBA00022679"/>
    </source>
</evidence>
<keyword evidence="6 8" id="KW-0704">Schiff base</keyword>
<dbReference type="GO" id="GO:0005737">
    <property type="term" value="C:cytoplasm"/>
    <property type="evidence" value="ECO:0007669"/>
    <property type="project" value="UniProtKB-SubCell"/>
</dbReference>
<reference evidence="10 11" key="1">
    <citation type="submission" date="2016-02" db="EMBL/GenBank/DDBJ databases">
        <title>Genome sequence of Moorella mulderi DSM 14980.</title>
        <authorList>
            <person name="Poehlein A."/>
            <person name="Daniel R."/>
        </authorList>
    </citation>
    <scope>NUCLEOTIDE SEQUENCE [LARGE SCALE GENOMIC DNA]</scope>
    <source>
        <strain evidence="10 11">DSM 14980</strain>
    </source>
</reference>
<feature type="active site" description="Schiff-base intermediate with DXP" evidence="8">
    <location>
        <position position="98"/>
    </location>
</feature>
<protein>
    <recommendedName>
        <fullName evidence="3 8">Thiazole synthase</fullName>
        <ecNumber evidence="3 8">2.8.1.10</ecNumber>
    </recommendedName>
</protein>
<dbReference type="RefSeq" id="WP_062284489.1">
    <property type="nucleotide sequence ID" value="NZ_LTBC01000007.1"/>
</dbReference>
<evidence type="ECO:0000256" key="8">
    <source>
        <dbReference type="HAMAP-Rule" id="MF_00443"/>
    </source>
</evidence>
<accession>A0A151AVY0</accession>
<dbReference type="PANTHER" id="PTHR34266">
    <property type="entry name" value="THIAZOLE SYNTHASE"/>
    <property type="match status" value="1"/>
</dbReference>
<evidence type="ECO:0000256" key="2">
    <source>
        <dbReference type="ARBA" id="ARBA00004948"/>
    </source>
</evidence>
<comment type="pathway">
    <text evidence="2 8">Cofactor biosynthesis; thiamine diphosphate biosynthesis.</text>
</comment>
<proteinExistence type="inferred from homology"/>
<gene>
    <name evidence="8 10" type="primary">thiG</name>
    <name evidence="10" type="ORF">MOMUL_19670</name>
</gene>